<evidence type="ECO:0000313" key="2">
    <source>
        <dbReference type="EMBL" id="NYI08907.1"/>
    </source>
</evidence>
<keyword evidence="3" id="KW-1185">Reference proteome</keyword>
<accession>A0A7Y9YCW4</accession>
<evidence type="ECO:0000313" key="3">
    <source>
        <dbReference type="Proteomes" id="UP000537326"/>
    </source>
</evidence>
<keyword evidence="1" id="KW-1133">Transmembrane helix</keyword>
<sequence length="232" mass="23591">MTRHTRTVPAVTIDQAPSTLVRSGGTAALVVAGTYVLGFAAMVAYFVPQGLVSTLEDPSGSLDFLRDHHAQLSAWYFVLYLLGGAAMALVALGVGARLAAAPTLARVSTALGLIWSGMLVASGSVALVAQHAAVELHAQDADLALSTWVSTSVVQDALGGGIEVAGAFWAAAVGLAALRTRALPAGLGGLALGLAAVGTVTVVPAANELNTSVFGLGLIVWFTWLGVVLHRR</sequence>
<feature type="transmembrane region" description="Helical" evidence="1">
    <location>
        <begin position="27"/>
        <end position="47"/>
    </location>
</feature>
<keyword evidence="1" id="KW-0812">Transmembrane</keyword>
<reference evidence="2 3" key="1">
    <citation type="submission" date="2020-07" db="EMBL/GenBank/DDBJ databases">
        <title>Sequencing the genomes of 1000 actinobacteria strains.</title>
        <authorList>
            <person name="Klenk H.-P."/>
        </authorList>
    </citation>
    <scope>NUCLEOTIDE SEQUENCE [LARGE SCALE GENOMIC DNA]</scope>
    <source>
        <strain evidence="2 3">DSM 18248</strain>
    </source>
</reference>
<organism evidence="2 3">
    <name type="scientific">Nocardioides marinus</name>
    <dbReference type="NCBI Taxonomy" id="374514"/>
    <lineage>
        <taxon>Bacteria</taxon>
        <taxon>Bacillati</taxon>
        <taxon>Actinomycetota</taxon>
        <taxon>Actinomycetes</taxon>
        <taxon>Propionibacteriales</taxon>
        <taxon>Nocardioidaceae</taxon>
        <taxon>Nocardioides</taxon>
    </lineage>
</organism>
<dbReference type="Proteomes" id="UP000537326">
    <property type="component" value="Unassembled WGS sequence"/>
</dbReference>
<keyword evidence="1" id="KW-0472">Membrane</keyword>
<protein>
    <recommendedName>
        <fullName evidence="4">DUF4386 family protein</fullName>
    </recommendedName>
</protein>
<feature type="transmembrane region" description="Helical" evidence="1">
    <location>
        <begin position="110"/>
        <end position="133"/>
    </location>
</feature>
<comment type="caution">
    <text evidence="2">The sequence shown here is derived from an EMBL/GenBank/DDBJ whole genome shotgun (WGS) entry which is preliminary data.</text>
</comment>
<feature type="transmembrane region" description="Helical" evidence="1">
    <location>
        <begin position="212"/>
        <end position="229"/>
    </location>
</feature>
<proteinExistence type="predicted"/>
<feature type="transmembrane region" description="Helical" evidence="1">
    <location>
        <begin position="185"/>
        <end position="206"/>
    </location>
</feature>
<dbReference type="AlphaFoldDB" id="A0A7Y9YCW4"/>
<feature type="transmembrane region" description="Helical" evidence="1">
    <location>
        <begin position="153"/>
        <end position="178"/>
    </location>
</feature>
<dbReference type="EMBL" id="JACBZI010000001">
    <property type="protein sequence ID" value="NYI08907.1"/>
    <property type="molecule type" value="Genomic_DNA"/>
</dbReference>
<name>A0A7Y9YCW4_9ACTN</name>
<dbReference type="RefSeq" id="WP_179529958.1">
    <property type="nucleotide sequence ID" value="NZ_BAAAPP010000002.1"/>
</dbReference>
<evidence type="ECO:0000256" key="1">
    <source>
        <dbReference type="SAM" id="Phobius"/>
    </source>
</evidence>
<evidence type="ECO:0008006" key="4">
    <source>
        <dbReference type="Google" id="ProtNLM"/>
    </source>
</evidence>
<feature type="transmembrane region" description="Helical" evidence="1">
    <location>
        <begin position="74"/>
        <end position="98"/>
    </location>
</feature>
<gene>
    <name evidence="2" type="ORF">BKA05_000422</name>
</gene>